<accession>A0A6H2H9N5</accession>
<feature type="domain" description="CheW-like" evidence="4">
    <location>
        <begin position="386"/>
        <end position="528"/>
    </location>
</feature>
<dbReference type="InterPro" id="IPR039315">
    <property type="entry name" value="CheW"/>
</dbReference>
<dbReference type="Gene3D" id="2.40.50.180">
    <property type="entry name" value="CheA-289, Domain 4"/>
    <property type="match status" value="3"/>
</dbReference>
<dbReference type="KEGG" id="pvac:HC248_01498"/>
<dbReference type="GO" id="GO:0005829">
    <property type="term" value="C:cytosol"/>
    <property type="evidence" value="ECO:0007669"/>
    <property type="project" value="TreeGrafter"/>
</dbReference>
<evidence type="ECO:0000259" key="4">
    <source>
        <dbReference type="PROSITE" id="PS50851"/>
    </source>
</evidence>
<reference evidence="5 6" key="1">
    <citation type="submission" date="2020-04" db="EMBL/GenBank/DDBJ databases">
        <title>Complete genome of a Psychrophilic, Marine, Gas Vacuolate Bacterium Polaromonas vacuolata KCTC 22033T.</title>
        <authorList>
            <person name="Hwang K."/>
            <person name="Kim K.M."/>
        </authorList>
    </citation>
    <scope>NUCLEOTIDE SEQUENCE [LARGE SCALE GENOMIC DNA]</scope>
    <source>
        <strain evidence="5 6">KCTC 22033</strain>
    </source>
</reference>
<feature type="domain" description="CheW-like" evidence="4">
    <location>
        <begin position="212"/>
        <end position="356"/>
    </location>
</feature>
<dbReference type="InterPro" id="IPR002545">
    <property type="entry name" value="CheW-lke_dom"/>
</dbReference>
<dbReference type="PANTHER" id="PTHR22617:SF45">
    <property type="entry name" value="CHEMOTAXIS PROTEIN CHEW"/>
    <property type="match status" value="1"/>
</dbReference>
<dbReference type="Pfam" id="PF01584">
    <property type="entry name" value="CheW"/>
    <property type="match status" value="3"/>
</dbReference>
<keyword evidence="6" id="KW-1185">Reference proteome</keyword>
<dbReference type="EMBL" id="CP051461">
    <property type="protein sequence ID" value="QJC56196.1"/>
    <property type="molecule type" value="Genomic_DNA"/>
</dbReference>
<evidence type="ECO:0000256" key="2">
    <source>
        <dbReference type="ARBA" id="ARBA00021483"/>
    </source>
</evidence>
<gene>
    <name evidence="5" type="primary">cheW_2</name>
    <name evidence="5" type="ORF">HC248_01498</name>
</gene>
<dbReference type="PROSITE" id="PS50851">
    <property type="entry name" value="CHEW"/>
    <property type="match status" value="3"/>
</dbReference>
<evidence type="ECO:0000313" key="5">
    <source>
        <dbReference type="EMBL" id="QJC56196.1"/>
    </source>
</evidence>
<protein>
    <recommendedName>
        <fullName evidence="2">Chemotaxis protein CheW</fullName>
    </recommendedName>
</protein>
<dbReference type="AlphaFoldDB" id="A0A6H2H9N5"/>
<dbReference type="SMART" id="SM00260">
    <property type="entry name" value="CheW"/>
    <property type="match status" value="3"/>
</dbReference>
<evidence type="ECO:0000256" key="3">
    <source>
        <dbReference type="ARBA" id="ARBA00022490"/>
    </source>
</evidence>
<dbReference type="InterPro" id="IPR036061">
    <property type="entry name" value="CheW-like_dom_sf"/>
</dbReference>
<comment type="subcellular location">
    <subcellularLocation>
        <location evidence="1">Cytoplasm</location>
    </subcellularLocation>
</comment>
<dbReference type="SUPFAM" id="SSF50341">
    <property type="entry name" value="CheW-like"/>
    <property type="match status" value="3"/>
</dbReference>
<dbReference type="GO" id="GO:0006935">
    <property type="term" value="P:chemotaxis"/>
    <property type="evidence" value="ECO:0007669"/>
    <property type="project" value="InterPro"/>
</dbReference>
<feature type="domain" description="CheW-like" evidence="4">
    <location>
        <begin position="36"/>
        <end position="177"/>
    </location>
</feature>
<evidence type="ECO:0000256" key="1">
    <source>
        <dbReference type="ARBA" id="ARBA00004496"/>
    </source>
</evidence>
<keyword evidence="3" id="KW-0963">Cytoplasm</keyword>
<proteinExistence type="predicted"/>
<sequence>MTLEINLDQHGPAPQVQFLHNVRSTENEVNTPAFALRKFITFIAGGEVFAVDMEPVQEIIRLPDIVRVPLAPPALKGLSNLRGRVLPIISLRSIFGFAEMAYDEANRAVVINVGQPLGFVVDCVTNMVTVEPHQVEAVDPIGSSVDSGLLSGFIKDVGGHAMIMVLDLSKLIQREFSYLAAFTKRPSLDCLSVGSHSDVAINAKANLMANDELKLVSIHIADQEYAFAIDHVQEIVQLPDTVMHMPDSLPQVMKVMTLRNRILPLVSLRRMFSLPDKALDEKNRILVLTWQGTSIGVVVDAVNEVMRIGKTLVDPMPSLLFDGGNMADIAEICRLDNGARLVCIIQVHKLFNHSIIKETLNSLTDRVEKTVANSVNAGLQEPADDDEQMVVFRLDKEEFGVPVDSVQEITHVPNELRQVPGAPTFIEGVINLRGSVLPVIDLRLRMRLPRVERSSEQRILVFLIDKLRTGFIVDQVAELLKVSRSMIELSSPLSIQHGKLLTRTANISPQKRILQLLDTSHLVDDDELKSLASIGS</sequence>
<dbReference type="Proteomes" id="UP000502041">
    <property type="component" value="Chromosome"/>
</dbReference>
<dbReference type="GO" id="GO:0007165">
    <property type="term" value="P:signal transduction"/>
    <property type="evidence" value="ECO:0007669"/>
    <property type="project" value="InterPro"/>
</dbReference>
<evidence type="ECO:0000313" key="6">
    <source>
        <dbReference type="Proteomes" id="UP000502041"/>
    </source>
</evidence>
<name>A0A6H2H9N5_9BURK</name>
<dbReference type="PANTHER" id="PTHR22617">
    <property type="entry name" value="CHEMOTAXIS SENSOR HISTIDINE KINASE-RELATED"/>
    <property type="match status" value="1"/>
</dbReference>
<dbReference type="RefSeq" id="WP_168921939.1">
    <property type="nucleotide sequence ID" value="NZ_CP051461.1"/>
</dbReference>
<organism evidence="5 6">
    <name type="scientific">Polaromonas vacuolata</name>
    <dbReference type="NCBI Taxonomy" id="37448"/>
    <lineage>
        <taxon>Bacteria</taxon>
        <taxon>Pseudomonadati</taxon>
        <taxon>Pseudomonadota</taxon>
        <taxon>Betaproteobacteria</taxon>
        <taxon>Burkholderiales</taxon>
        <taxon>Comamonadaceae</taxon>
        <taxon>Polaromonas</taxon>
    </lineage>
</organism>
<dbReference type="Gene3D" id="2.30.30.40">
    <property type="entry name" value="SH3 Domains"/>
    <property type="match status" value="3"/>
</dbReference>